<dbReference type="EMBL" id="FONY01000023">
    <property type="protein sequence ID" value="SFF27571.1"/>
    <property type="molecule type" value="Genomic_DNA"/>
</dbReference>
<organism evidence="2 3">
    <name type="scientific">Thermoflexibacter ruber</name>
    <dbReference type="NCBI Taxonomy" id="1003"/>
    <lineage>
        <taxon>Bacteria</taxon>
        <taxon>Pseudomonadati</taxon>
        <taxon>Bacteroidota</taxon>
        <taxon>Cytophagia</taxon>
        <taxon>Cytophagales</taxon>
        <taxon>Thermoflexibacteraceae</taxon>
        <taxon>Thermoflexibacter</taxon>
    </lineage>
</organism>
<protein>
    <recommendedName>
        <fullName evidence="4">LTXXQ motif family protein</fullName>
    </recommendedName>
</protein>
<evidence type="ECO:0008006" key="4">
    <source>
        <dbReference type="Google" id="ProtNLM"/>
    </source>
</evidence>
<keyword evidence="3" id="KW-1185">Reference proteome</keyword>
<accession>A0A1I2HGE8</accession>
<reference evidence="3" key="1">
    <citation type="submission" date="2016-10" db="EMBL/GenBank/DDBJ databases">
        <authorList>
            <person name="Varghese N."/>
            <person name="Submissions S."/>
        </authorList>
    </citation>
    <scope>NUCLEOTIDE SEQUENCE [LARGE SCALE GENOMIC DNA]</scope>
    <source>
        <strain>GEY</strain>
        <strain evidence="3">DSM 9560</strain>
    </source>
</reference>
<dbReference type="AlphaFoldDB" id="A0A1I2HGE8"/>
<dbReference type="Proteomes" id="UP000199513">
    <property type="component" value="Unassembled WGS sequence"/>
</dbReference>
<evidence type="ECO:0000313" key="3">
    <source>
        <dbReference type="Proteomes" id="UP000199513"/>
    </source>
</evidence>
<proteinExistence type="predicted"/>
<feature type="chain" id="PRO_5011618142" description="LTXXQ motif family protein" evidence="1">
    <location>
        <begin position="21"/>
        <end position="158"/>
    </location>
</feature>
<evidence type="ECO:0000256" key="1">
    <source>
        <dbReference type="SAM" id="SignalP"/>
    </source>
</evidence>
<gene>
    <name evidence="2" type="ORF">SAMN04488541_102333</name>
</gene>
<keyword evidence="1" id="KW-0732">Signal</keyword>
<name>A0A1I2HGE8_9BACT</name>
<evidence type="ECO:0000313" key="2">
    <source>
        <dbReference type="EMBL" id="SFF27571.1"/>
    </source>
</evidence>
<feature type="signal peptide" evidence="1">
    <location>
        <begin position="1"/>
        <end position="20"/>
    </location>
</feature>
<dbReference type="STRING" id="1003.SAMN04488541_102333"/>
<sequence length="158" mass="18475">MKKLLNYILLSILFSTSVHGLCAQGGEIKERIEAAKVGLITQQLNLTSEQSKQFWVVYNKYTEEIEGLKKQQRELQRGFNNKSDDQLRKDLDKILEIREKEIVLERKYQQEFLKVINVRQLASLYRAEKMFKAMLLQRIAKRDGKGRGNLEGIDDIDD</sequence>